<evidence type="ECO:0000256" key="1">
    <source>
        <dbReference type="SAM" id="MobiDB-lite"/>
    </source>
</evidence>
<keyword evidence="4" id="KW-1185">Reference proteome</keyword>
<dbReference type="AlphaFoldDB" id="A0AA35X3X5"/>
<dbReference type="PANTHER" id="PTHR34404:SF2">
    <property type="entry name" value="CONSERVED SERINE RICH PROTEIN"/>
    <property type="match status" value="1"/>
</dbReference>
<reference evidence="3" key="1">
    <citation type="submission" date="2023-03" db="EMBL/GenBank/DDBJ databases">
        <authorList>
            <person name="Steffen K."/>
            <person name="Cardenas P."/>
        </authorList>
    </citation>
    <scope>NUCLEOTIDE SEQUENCE</scope>
</reference>
<dbReference type="NCBIfam" id="TIGR02605">
    <property type="entry name" value="CxxC_CxxC_SSSS"/>
    <property type="match status" value="1"/>
</dbReference>
<dbReference type="SMART" id="SM00834">
    <property type="entry name" value="CxxC_CXXC_SSSS"/>
    <property type="match status" value="1"/>
</dbReference>
<gene>
    <name evidence="3" type="ORF">GBAR_LOCUS24009</name>
</gene>
<comment type="caution">
    <text evidence="3">The sequence shown here is derived from an EMBL/GenBank/DDBJ whole genome shotgun (WGS) entry which is preliminary data.</text>
</comment>
<feature type="compositionally biased region" description="Basic and acidic residues" evidence="1">
    <location>
        <begin position="58"/>
        <end position="73"/>
    </location>
</feature>
<dbReference type="InterPro" id="IPR013429">
    <property type="entry name" value="Regulatory_FmdB_Zinc_ribbon"/>
</dbReference>
<evidence type="ECO:0000313" key="4">
    <source>
        <dbReference type="Proteomes" id="UP001174909"/>
    </source>
</evidence>
<dbReference type="Proteomes" id="UP001174909">
    <property type="component" value="Unassembled WGS sequence"/>
</dbReference>
<name>A0AA35X3X5_GEOBA</name>
<feature type="domain" description="Putative regulatory protein FmdB zinc ribbon" evidence="2">
    <location>
        <begin position="1"/>
        <end position="41"/>
    </location>
</feature>
<feature type="region of interest" description="Disordered" evidence="1">
    <location>
        <begin position="50"/>
        <end position="112"/>
    </location>
</feature>
<evidence type="ECO:0000259" key="2">
    <source>
        <dbReference type="SMART" id="SM00834"/>
    </source>
</evidence>
<dbReference type="PANTHER" id="PTHR34404">
    <property type="entry name" value="REGULATORY PROTEIN, FMDB FAMILY"/>
    <property type="match status" value="1"/>
</dbReference>
<organism evidence="3 4">
    <name type="scientific">Geodia barretti</name>
    <name type="common">Barrett's horny sponge</name>
    <dbReference type="NCBI Taxonomy" id="519541"/>
    <lineage>
        <taxon>Eukaryota</taxon>
        <taxon>Metazoa</taxon>
        <taxon>Porifera</taxon>
        <taxon>Demospongiae</taxon>
        <taxon>Heteroscleromorpha</taxon>
        <taxon>Tetractinellida</taxon>
        <taxon>Astrophorina</taxon>
        <taxon>Geodiidae</taxon>
        <taxon>Geodia</taxon>
    </lineage>
</organism>
<evidence type="ECO:0000313" key="3">
    <source>
        <dbReference type="EMBL" id="CAI8043269.1"/>
    </source>
</evidence>
<protein>
    <recommendedName>
        <fullName evidence="2">Putative regulatory protein FmdB zinc ribbon domain-containing protein</fullName>
    </recommendedName>
</protein>
<feature type="compositionally biased region" description="Low complexity" evidence="1">
    <location>
        <begin position="74"/>
        <end position="112"/>
    </location>
</feature>
<proteinExistence type="predicted"/>
<dbReference type="EMBL" id="CASHTH010003315">
    <property type="protein sequence ID" value="CAI8043269.1"/>
    <property type="molecule type" value="Genomic_DNA"/>
</dbReference>
<accession>A0AA35X3X5</accession>
<dbReference type="Pfam" id="PF09723">
    <property type="entry name" value="Zn_ribbon_8"/>
    <property type="match status" value="1"/>
</dbReference>
<sequence length="112" mass="11685">MPRYDYRCTECSTEFELVQKFSEAGQGECPSCSGAGQRVFHAVPVIYKGSGFYTTDYGRPKRPVEKEDSKESASESSSSSSNGSSEGESKSSDSGSSSDTPAPAAAASGDSA</sequence>